<dbReference type="Gene3D" id="3.30.70.1400">
    <property type="entry name" value="Aminomethyltransferase beta-barrel domains"/>
    <property type="match status" value="1"/>
</dbReference>
<dbReference type="Gene3D" id="4.10.1250.10">
    <property type="entry name" value="Aminomethyltransferase fragment"/>
    <property type="match status" value="1"/>
</dbReference>
<dbReference type="InterPro" id="IPR027266">
    <property type="entry name" value="TrmE/GcvT-like"/>
</dbReference>
<protein>
    <recommendedName>
        <fullName evidence="11">Aminomethyltransferase</fullName>
        <ecNumber evidence="11">2.1.2.10</ecNumber>
    </recommendedName>
    <alternativeName>
        <fullName evidence="11">Glycine cleavage system T protein</fullName>
    </alternativeName>
</protein>
<dbReference type="Pfam" id="PF01571">
    <property type="entry name" value="GCV_T"/>
    <property type="match status" value="1"/>
</dbReference>
<keyword evidence="7 11" id="KW-0809">Transit peptide</keyword>
<evidence type="ECO:0000259" key="13">
    <source>
        <dbReference type="Pfam" id="PF01571"/>
    </source>
</evidence>
<dbReference type="PANTHER" id="PTHR43757:SF16">
    <property type="entry name" value="AMINOMETHYLTRANSFERASE, MITOCHONDRIAL"/>
    <property type="match status" value="1"/>
</dbReference>
<dbReference type="NCBIfam" id="NF001567">
    <property type="entry name" value="PRK00389.1"/>
    <property type="match status" value="1"/>
</dbReference>
<evidence type="ECO:0000256" key="8">
    <source>
        <dbReference type="ARBA" id="ARBA00023128"/>
    </source>
</evidence>
<dbReference type="Gene3D" id="3.30.1360.120">
    <property type="entry name" value="Probable tRNA modification gtpase trme, domain 1"/>
    <property type="match status" value="1"/>
</dbReference>
<comment type="subunit">
    <text evidence="4 11">The glycine cleavage system is composed of four proteins: P, T, L and H.</text>
</comment>
<keyword evidence="16" id="KW-1185">Reference proteome</keyword>
<evidence type="ECO:0000256" key="2">
    <source>
        <dbReference type="ARBA" id="ARBA00004173"/>
    </source>
</evidence>
<organism evidence="15 16">
    <name type="scientific">Mizuhopecten yessoensis</name>
    <name type="common">Japanese scallop</name>
    <name type="synonym">Patinopecten yessoensis</name>
    <dbReference type="NCBI Taxonomy" id="6573"/>
    <lineage>
        <taxon>Eukaryota</taxon>
        <taxon>Metazoa</taxon>
        <taxon>Spiralia</taxon>
        <taxon>Lophotrochozoa</taxon>
        <taxon>Mollusca</taxon>
        <taxon>Bivalvia</taxon>
        <taxon>Autobranchia</taxon>
        <taxon>Pteriomorphia</taxon>
        <taxon>Pectinida</taxon>
        <taxon>Pectinoidea</taxon>
        <taxon>Pectinidae</taxon>
        <taxon>Mizuhopecten</taxon>
    </lineage>
</organism>
<evidence type="ECO:0000256" key="4">
    <source>
        <dbReference type="ARBA" id="ARBA00011690"/>
    </source>
</evidence>
<name>A0A210PZR3_MIZYE</name>
<dbReference type="AlphaFoldDB" id="A0A210PZR3"/>
<dbReference type="GO" id="GO:0005739">
    <property type="term" value="C:mitochondrion"/>
    <property type="evidence" value="ECO:0007669"/>
    <property type="project" value="UniProtKB-SubCell"/>
</dbReference>
<evidence type="ECO:0000256" key="1">
    <source>
        <dbReference type="ARBA" id="ARBA00003631"/>
    </source>
</evidence>
<dbReference type="Proteomes" id="UP000242188">
    <property type="component" value="Unassembled WGS sequence"/>
</dbReference>
<evidence type="ECO:0000256" key="7">
    <source>
        <dbReference type="ARBA" id="ARBA00022946"/>
    </source>
</evidence>
<evidence type="ECO:0000256" key="6">
    <source>
        <dbReference type="ARBA" id="ARBA00022679"/>
    </source>
</evidence>
<gene>
    <name evidence="15" type="ORF">KP79_PYT11028</name>
</gene>
<dbReference type="OrthoDB" id="10263536at2759"/>
<feature type="compositionally biased region" description="Polar residues" evidence="12">
    <location>
        <begin position="15"/>
        <end position="26"/>
    </location>
</feature>
<dbReference type="STRING" id="6573.A0A210PZR3"/>
<feature type="region of interest" description="Disordered" evidence="12">
    <location>
        <begin position="1"/>
        <end position="28"/>
    </location>
</feature>
<sequence length="426" mass="46400">MATITNKPYYRSRHSSNQTECPSENSRLYPPEYINIATKDDENRPKPHICNRKACSVLPPVIPRFLAEKRTCLYDFHVKNGAKMVPFGGWEMPVMYAQQGVSASHLHVRSEVGLFDVSHMLQTKFTGKDSVAFIESLVVGDIAALKENQGTLSLLTDTTGGIIDDLIVSKTYQGYVYVVSNAGCAEKDLDHIKKNLAESQGKGMDVNMEVIDNGLLALQGPKMAKVLQTGLDFDLSTLPFMTNILATVFGVPECRVTRCGYTGEDGVEISVPADRAEELANALISSDAAKVCLAGLGARDSLRLEAGLCLYGNDIDEETTPVEASLLWTIGKRRRAEANFPGADIILKQIKNKPKSKRVGFLSTGAPARAGTLVYDETGDRVLGKLTSGCPSPSLSKNVSMGYIETPYAKLIRITMYHVPVSPMLS</sequence>
<comment type="catalytic activity">
    <reaction evidence="9 11">
        <text>N(6)-[(R)-S(8)-aminomethyldihydrolipoyl]-L-lysyl-[protein] + (6S)-5,6,7,8-tetrahydrofolate = N(6)-[(R)-dihydrolipoyl]-L-lysyl-[protein] + (6R)-5,10-methylene-5,6,7,8-tetrahydrofolate + NH4(+)</text>
        <dbReference type="Rhea" id="RHEA:16945"/>
        <dbReference type="Rhea" id="RHEA-COMP:10475"/>
        <dbReference type="Rhea" id="RHEA-COMP:10492"/>
        <dbReference type="ChEBI" id="CHEBI:15636"/>
        <dbReference type="ChEBI" id="CHEBI:28938"/>
        <dbReference type="ChEBI" id="CHEBI:57453"/>
        <dbReference type="ChEBI" id="CHEBI:83100"/>
        <dbReference type="ChEBI" id="CHEBI:83143"/>
        <dbReference type="EC" id="2.1.2.10"/>
    </reaction>
</comment>
<evidence type="ECO:0000256" key="3">
    <source>
        <dbReference type="ARBA" id="ARBA00008609"/>
    </source>
</evidence>
<dbReference type="SUPFAM" id="SSF103025">
    <property type="entry name" value="Folate-binding domain"/>
    <property type="match status" value="1"/>
</dbReference>
<dbReference type="EMBL" id="NEDP02005326">
    <property type="protein sequence ID" value="OWF41991.1"/>
    <property type="molecule type" value="Genomic_DNA"/>
</dbReference>
<dbReference type="FunFam" id="3.30.1360.120:FF:000014">
    <property type="entry name" value="Aminomethyltransferase"/>
    <property type="match status" value="1"/>
</dbReference>
<dbReference type="SUPFAM" id="SSF101790">
    <property type="entry name" value="Aminomethyltransferase beta-barrel domain"/>
    <property type="match status" value="1"/>
</dbReference>
<dbReference type="PANTHER" id="PTHR43757">
    <property type="entry name" value="AMINOMETHYLTRANSFERASE"/>
    <property type="match status" value="1"/>
</dbReference>
<feature type="binding site" evidence="10">
    <location>
        <position position="268"/>
    </location>
    <ligand>
        <name>substrate</name>
    </ligand>
</feature>
<keyword evidence="5 11" id="KW-0032">Aminotransferase</keyword>
<dbReference type="GO" id="GO:0004047">
    <property type="term" value="F:aminomethyltransferase activity"/>
    <property type="evidence" value="ECO:0007669"/>
    <property type="project" value="UniProtKB-EC"/>
</dbReference>
<dbReference type="Gene3D" id="2.40.30.110">
    <property type="entry name" value="Aminomethyltransferase beta-barrel domains"/>
    <property type="match status" value="1"/>
</dbReference>
<feature type="domain" description="GCVT N-terminal" evidence="13">
    <location>
        <begin position="73"/>
        <end position="332"/>
    </location>
</feature>
<reference evidence="15 16" key="1">
    <citation type="journal article" date="2017" name="Nat. Ecol. Evol.">
        <title>Scallop genome provides insights into evolution of bilaterian karyotype and development.</title>
        <authorList>
            <person name="Wang S."/>
            <person name="Zhang J."/>
            <person name="Jiao W."/>
            <person name="Li J."/>
            <person name="Xun X."/>
            <person name="Sun Y."/>
            <person name="Guo X."/>
            <person name="Huan P."/>
            <person name="Dong B."/>
            <person name="Zhang L."/>
            <person name="Hu X."/>
            <person name="Sun X."/>
            <person name="Wang J."/>
            <person name="Zhao C."/>
            <person name="Wang Y."/>
            <person name="Wang D."/>
            <person name="Huang X."/>
            <person name="Wang R."/>
            <person name="Lv J."/>
            <person name="Li Y."/>
            <person name="Zhang Z."/>
            <person name="Liu B."/>
            <person name="Lu W."/>
            <person name="Hui Y."/>
            <person name="Liang J."/>
            <person name="Zhou Z."/>
            <person name="Hou R."/>
            <person name="Li X."/>
            <person name="Liu Y."/>
            <person name="Li H."/>
            <person name="Ning X."/>
            <person name="Lin Y."/>
            <person name="Zhao L."/>
            <person name="Xing Q."/>
            <person name="Dou J."/>
            <person name="Li Y."/>
            <person name="Mao J."/>
            <person name="Guo H."/>
            <person name="Dou H."/>
            <person name="Li T."/>
            <person name="Mu C."/>
            <person name="Jiang W."/>
            <person name="Fu Q."/>
            <person name="Fu X."/>
            <person name="Miao Y."/>
            <person name="Liu J."/>
            <person name="Yu Q."/>
            <person name="Li R."/>
            <person name="Liao H."/>
            <person name="Li X."/>
            <person name="Kong Y."/>
            <person name="Jiang Z."/>
            <person name="Chourrout D."/>
            <person name="Li R."/>
            <person name="Bao Z."/>
        </authorList>
    </citation>
    <scope>NUCLEOTIDE SEQUENCE [LARGE SCALE GENOMIC DNA]</scope>
    <source>
        <strain evidence="15 16">PY_sf001</strain>
    </source>
</reference>
<evidence type="ECO:0000313" key="15">
    <source>
        <dbReference type="EMBL" id="OWF41991.1"/>
    </source>
</evidence>
<dbReference type="Pfam" id="PF08669">
    <property type="entry name" value="GCV_T_C"/>
    <property type="match status" value="1"/>
</dbReference>
<dbReference type="InterPro" id="IPR028896">
    <property type="entry name" value="GcvT/YgfZ/DmdA"/>
</dbReference>
<dbReference type="InterPro" id="IPR029043">
    <property type="entry name" value="GcvT/YgfZ_C"/>
</dbReference>
<dbReference type="PIRSF" id="PIRSF006487">
    <property type="entry name" value="GcvT"/>
    <property type="match status" value="1"/>
</dbReference>
<evidence type="ECO:0000256" key="11">
    <source>
        <dbReference type="RuleBase" id="RU003981"/>
    </source>
</evidence>
<dbReference type="GO" id="GO:0032259">
    <property type="term" value="P:methylation"/>
    <property type="evidence" value="ECO:0007669"/>
    <property type="project" value="UniProtKB-KW"/>
</dbReference>
<dbReference type="FunFam" id="4.10.1250.10:FF:000002">
    <property type="entry name" value="Aminomethyltransferase"/>
    <property type="match status" value="1"/>
</dbReference>
<dbReference type="NCBIfam" id="TIGR00528">
    <property type="entry name" value="gcvT"/>
    <property type="match status" value="1"/>
</dbReference>
<evidence type="ECO:0000256" key="9">
    <source>
        <dbReference type="ARBA" id="ARBA00047665"/>
    </source>
</evidence>
<comment type="similarity">
    <text evidence="3 11">Belongs to the GcvT family.</text>
</comment>
<keyword evidence="15" id="KW-0489">Methyltransferase</keyword>
<dbReference type="GO" id="GO:0008483">
    <property type="term" value="F:transaminase activity"/>
    <property type="evidence" value="ECO:0007669"/>
    <property type="project" value="UniProtKB-KW"/>
</dbReference>
<dbReference type="FunFam" id="3.30.70.1400:FF:000001">
    <property type="entry name" value="Aminomethyltransferase"/>
    <property type="match status" value="1"/>
</dbReference>
<comment type="function">
    <text evidence="1 11">The glycine cleavage system catalyzes the degradation of glycine.</text>
</comment>
<evidence type="ECO:0000256" key="10">
    <source>
        <dbReference type="PIRSR" id="PIRSR006487-1"/>
    </source>
</evidence>
<keyword evidence="6 11" id="KW-0808">Transferase</keyword>
<dbReference type="GO" id="GO:0008168">
    <property type="term" value="F:methyltransferase activity"/>
    <property type="evidence" value="ECO:0007669"/>
    <property type="project" value="UniProtKB-KW"/>
</dbReference>
<dbReference type="GO" id="GO:0006546">
    <property type="term" value="P:glycine catabolic process"/>
    <property type="evidence" value="ECO:0007669"/>
    <property type="project" value="InterPro"/>
</dbReference>
<comment type="subcellular location">
    <subcellularLocation>
        <location evidence="2 11">Mitochondrion</location>
    </subcellularLocation>
</comment>
<accession>A0A210PZR3</accession>
<evidence type="ECO:0000259" key="14">
    <source>
        <dbReference type="Pfam" id="PF08669"/>
    </source>
</evidence>
<dbReference type="GO" id="GO:0005960">
    <property type="term" value="C:glycine cleavage complex"/>
    <property type="evidence" value="ECO:0007669"/>
    <property type="project" value="InterPro"/>
</dbReference>
<dbReference type="EC" id="2.1.2.10" evidence="11"/>
<proteinExistence type="inferred from homology"/>
<dbReference type="InterPro" id="IPR013977">
    <property type="entry name" value="GcvT_C"/>
</dbReference>
<dbReference type="InterPro" id="IPR006222">
    <property type="entry name" value="GCVT_N"/>
</dbReference>
<comment type="caution">
    <text evidence="15">The sequence shown here is derived from an EMBL/GenBank/DDBJ whole genome shotgun (WGS) entry which is preliminary data.</text>
</comment>
<evidence type="ECO:0000256" key="12">
    <source>
        <dbReference type="SAM" id="MobiDB-lite"/>
    </source>
</evidence>
<evidence type="ECO:0000256" key="5">
    <source>
        <dbReference type="ARBA" id="ARBA00022576"/>
    </source>
</evidence>
<keyword evidence="8 11" id="KW-0496">Mitochondrion</keyword>
<feature type="domain" description="Aminomethyltransferase C-terminal" evidence="14">
    <location>
        <begin position="357"/>
        <end position="410"/>
    </location>
</feature>
<evidence type="ECO:0000313" key="16">
    <source>
        <dbReference type="Proteomes" id="UP000242188"/>
    </source>
</evidence>
<dbReference type="InterPro" id="IPR006223">
    <property type="entry name" value="GcvT"/>
</dbReference>